<dbReference type="SUPFAM" id="SSF48452">
    <property type="entry name" value="TPR-like"/>
    <property type="match status" value="1"/>
</dbReference>
<accession>A0A0W8G578</accession>
<dbReference type="EMBL" id="LNQE01000240">
    <property type="protein sequence ID" value="KUG28269.1"/>
    <property type="molecule type" value="Genomic_DNA"/>
</dbReference>
<gene>
    <name evidence="1" type="ORF">ASZ90_001871</name>
</gene>
<sequence>MVLKNGVTIMSTAEKIVFLDQNGRDAFSHGRYEDALYYLGMAADRARLAGTPLQEADIRNTIGLVFRDLGNPAQAEIHFKLALSLIEKKAGDDAPLYSVVTANLRDLRQAAGM</sequence>
<reference evidence="1" key="1">
    <citation type="journal article" date="2015" name="Proc. Natl. Acad. Sci. U.S.A.">
        <title>Networks of energetic and metabolic interactions define dynamics in microbial communities.</title>
        <authorList>
            <person name="Embree M."/>
            <person name="Liu J.K."/>
            <person name="Al-Bassam M.M."/>
            <person name="Zengler K."/>
        </authorList>
    </citation>
    <scope>NUCLEOTIDE SEQUENCE</scope>
</reference>
<comment type="caution">
    <text evidence="1">The sequence shown here is derived from an EMBL/GenBank/DDBJ whole genome shotgun (WGS) entry which is preliminary data.</text>
</comment>
<evidence type="ECO:0008006" key="2">
    <source>
        <dbReference type="Google" id="ProtNLM"/>
    </source>
</evidence>
<dbReference type="AlphaFoldDB" id="A0A0W8G578"/>
<proteinExistence type="predicted"/>
<name>A0A0W8G578_9ZZZZ</name>
<protein>
    <recommendedName>
        <fullName evidence="2">Tetratricopeptide repeat protein</fullName>
    </recommendedName>
</protein>
<dbReference type="InterPro" id="IPR011990">
    <property type="entry name" value="TPR-like_helical_dom_sf"/>
</dbReference>
<dbReference type="Gene3D" id="1.25.40.10">
    <property type="entry name" value="Tetratricopeptide repeat domain"/>
    <property type="match status" value="1"/>
</dbReference>
<evidence type="ECO:0000313" key="1">
    <source>
        <dbReference type="EMBL" id="KUG28269.1"/>
    </source>
</evidence>
<organism evidence="1">
    <name type="scientific">hydrocarbon metagenome</name>
    <dbReference type="NCBI Taxonomy" id="938273"/>
    <lineage>
        <taxon>unclassified sequences</taxon>
        <taxon>metagenomes</taxon>
        <taxon>ecological metagenomes</taxon>
    </lineage>
</organism>